<dbReference type="InterPro" id="IPR005467">
    <property type="entry name" value="His_kinase_dom"/>
</dbReference>
<dbReference type="InterPro" id="IPR004358">
    <property type="entry name" value="Sig_transdc_His_kin-like_C"/>
</dbReference>
<evidence type="ECO:0000259" key="12">
    <source>
        <dbReference type="PROSITE" id="PS50109"/>
    </source>
</evidence>
<dbReference type="SUPFAM" id="SSF55874">
    <property type="entry name" value="ATPase domain of HSP90 chaperone/DNA topoisomerase II/histidine kinase"/>
    <property type="match status" value="1"/>
</dbReference>
<comment type="subcellular location">
    <subcellularLocation>
        <location evidence="2">Membrane</location>
        <topology evidence="2">Multi-pass membrane protein</topology>
    </subcellularLocation>
</comment>
<dbReference type="PROSITE" id="PS50109">
    <property type="entry name" value="HIS_KIN"/>
    <property type="match status" value="1"/>
</dbReference>
<dbReference type="CDD" id="cd00075">
    <property type="entry name" value="HATPase"/>
    <property type="match status" value="1"/>
</dbReference>
<proteinExistence type="predicted"/>
<dbReference type="eggNOG" id="COG2205">
    <property type="taxonomic scope" value="Bacteria"/>
</dbReference>
<dbReference type="PANTHER" id="PTHR45436">
    <property type="entry name" value="SENSOR HISTIDINE KINASE YKOH"/>
    <property type="match status" value="1"/>
</dbReference>
<dbReference type="InterPro" id="IPR003594">
    <property type="entry name" value="HATPase_dom"/>
</dbReference>
<evidence type="ECO:0000256" key="10">
    <source>
        <dbReference type="ARBA" id="ARBA00023136"/>
    </source>
</evidence>
<dbReference type="OrthoDB" id="1674512at2"/>
<keyword evidence="9" id="KW-0902">Two-component regulatory system</keyword>
<evidence type="ECO:0000256" key="8">
    <source>
        <dbReference type="ARBA" id="ARBA00022989"/>
    </source>
</evidence>
<reference evidence="13 14" key="1">
    <citation type="journal article" date="2010" name="Stand. Genomic Sci.">
        <title>Complete genome sequence of Meiothermus silvanus type strain (VI-R2).</title>
        <authorList>
            <person name="Sikorski J."/>
            <person name="Tindall B.J."/>
            <person name="Lowry S."/>
            <person name="Lucas S."/>
            <person name="Nolan M."/>
            <person name="Copeland A."/>
            <person name="Glavina Del Rio T."/>
            <person name="Tice H."/>
            <person name="Cheng J.F."/>
            <person name="Han C."/>
            <person name="Pitluck S."/>
            <person name="Liolios K."/>
            <person name="Ivanova N."/>
            <person name="Mavromatis K."/>
            <person name="Mikhailova N."/>
            <person name="Pati A."/>
            <person name="Goodwin L."/>
            <person name="Chen A."/>
            <person name="Palaniappan K."/>
            <person name="Land M."/>
            <person name="Hauser L."/>
            <person name="Chang Y.J."/>
            <person name="Jeffries C.D."/>
            <person name="Rohde M."/>
            <person name="Goker M."/>
            <person name="Woyke T."/>
            <person name="Bristow J."/>
            <person name="Eisen J.A."/>
            <person name="Markowitz V."/>
            <person name="Hugenholtz P."/>
            <person name="Kyrpides N.C."/>
            <person name="Klenk H.P."/>
            <person name="Lapidus A."/>
        </authorList>
    </citation>
    <scope>NUCLEOTIDE SEQUENCE [LARGE SCALE GENOMIC DNA]</scope>
    <source>
        <strain evidence="14">ATCC 700542 / DSM 9946 / VI-R2</strain>
        <plasmid evidence="14">Plasmid pMESIL01</plasmid>
    </source>
</reference>
<keyword evidence="6 11" id="KW-0812">Transmembrane</keyword>
<keyword evidence="4" id="KW-0597">Phosphoprotein</keyword>
<organism evidence="13 14">
    <name type="scientific">Allomeiothermus silvanus (strain ATCC 700542 / DSM 9946 / NBRC 106475 / NCIMB 13440 / VI-R2)</name>
    <name type="common">Thermus silvanus</name>
    <dbReference type="NCBI Taxonomy" id="526227"/>
    <lineage>
        <taxon>Bacteria</taxon>
        <taxon>Thermotogati</taxon>
        <taxon>Deinococcota</taxon>
        <taxon>Deinococci</taxon>
        <taxon>Thermales</taxon>
        <taxon>Thermaceae</taxon>
        <taxon>Allomeiothermus</taxon>
    </lineage>
</organism>
<dbReference type="InterPro" id="IPR036890">
    <property type="entry name" value="HATPase_C_sf"/>
</dbReference>
<dbReference type="Gene3D" id="3.30.565.10">
    <property type="entry name" value="Histidine kinase-like ATPase, C-terminal domain"/>
    <property type="match status" value="1"/>
</dbReference>
<evidence type="ECO:0000256" key="6">
    <source>
        <dbReference type="ARBA" id="ARBA00022692"/>
    </source>
</evidence>
<dbReference type="PRINTS" id="PR00344">
    <property type="entry name" value="BCTRLSENSOR"/>
</dbReference>
<dbReference type="SUPFAM" id="SSF47384">
    <property type="entry name" value="Homodimeric domain of signal transducing histidine kinase"/>
    <property type="match status" value="1"/>
</dbReference>
<feature type="transmembrane region" description="Helical" evidence="11">
    <location>
        <begin position="60"/>
        <end position="79"/>
    </location>
</feature>
<dbReference type="Gene3D" id="1.10.287.130">
    <property type="match status" value="1"/>
</dbReference>
<dbReference type="Gene3D" id="3.30.450.40">
    <property type="match status" value="1"/>
</dbReference>
<evidence type="ECO:0000256" key="2">
    <source>
        <dbReference type="ARBA" id="ARBA00004141"/>
    </source>
</evidence>
<dbReference type="Pfam" id="PF02518">
    <property type="entry name" value="HATPase_c"/>
    <property type="match status" value="1"/>
</dbReference>
<dbReference type="PANTHER" id="PTHR45436:SF15">
    <property type="entry name" value="SENSOR HISTIDINE KINASE CUSS"/>
    <property type="match status" value="1"/>
</dbReference>
<dbReference type="HOGENOM" id="CLU_530735_0_0_0"/>
<evidence type="ECO:0000256" key="1">
    <source>
        <dbReference type="ARBA" id="ARBA00000085"/>
    </source>
</evidence>
<dbReference type="EC" id="2.7.13.3" evidence="3"/>
<geneLocation type="plasmid" evidence="13 14">
    <name>pMESIL01</name>
</geneLocation>
<dbReference type="KEGG" id="msv:Mesil_3487"/>
<feature type="domain" description="Histidine kinase" evidence="12">
    <location>
        <begin position="273"/>
        <end position="486"/>
    </location>
</feature>
<dbReference type="GO" id="GO:0000155">
    <property type="term" value="F:phosphorelay sensor kinase activity"/>
    <property type="evidence" value="ECO:0007669"/>
    <property type="project" value="InterPro"/>
</dbReference>
<evidence type="ECO:0000256" key="3">
    <source>
        <dbReference type="ARBA" id="ARBA00012438"/>
    </source>
</evidence>
<keyword evidence="13" id="KW-0614">Plasmid</keyword>
<dbReference type="InterPro" id="IPR050428">
    <property type="entry name" value="TCS_sensor_his_kinase"/>
</dbReference>
<keyword evidence="8 11" id="KW-1133">Transmembrane helix</keyword>
<keyword evidence="10 11" id="KW-0472">Membrane</keyword>
<evidence type="ECO:0000313" key="14">
    <source>
        <dbReference type="Proteomes" id="UP000001916"/>
    </source>
</evidence>
<dbReference type="SUPFAM" id="SSF55781">
    <property type="entry name" value="GAF domain-like"/>
    <property type="match status" value="1"/>
</dbReference>
<dbReference type="SMART" id="SM00387">
    <property type="entry name" value="HATPase_c"/>
    <property type="match status" value="1"/>
</dbReference>
<dbReference type="SMART" id="SM00388">
    <property type="entry name" value="HisKA"/>
    <property type="match status" value="1"/>
</dbReference>
<keyword evidence="14" id="KW-1185">Reference proteome</keyword>
<evidence type="ECO:0000256" key="11">
    <source>
        <dbReference type="SAM" id="Phobius"/>
    </source>
</evidence>
<gene>
    <name evidence="13" type="ORF">Mesil_3487</name>
</gene>
<keyword evidence="7" id="KW-0418">Kinase</keyword>
<dbReference type="InterPro" id="IPR029016">
    <property type="entry name" value="GAF-like_dom_sf"/>
</dbReference>
<dbReference type="Proteomes" id="UP000001916">
    <property type="component" value="Plasmid pMESIL01"/>
</dbReference>
<dbReference type="EMBL" id="CP002043">
    <property type="protein sequence ID" value="ADH65291.1"/>
    <property type="molecule type" value="Genomic_DNA"/>
</dbReference>
<evidence type="ECO:0000256" key="5">
    <source>
        <dbReference type="ARBA" id="ARBA00022679"/>
    </source>
</evidence>
<evidence type="ECO:0000313" key="13">
    <source>
        <dbReference type="EMBL" id="ADH65291.1"/>
    </source>
</evidence>
<comment type="catalytic activity">
    <reaction evidence="1">
        <text>ATP + protein L-histidine = ADP + protein N-phospho-L-histidine.</text>
        <dbReference type="EC" id="2.7.13.3"/>
    </reaction>
</comment>
<dbReference type="GO" id="GO:0005886">
    <property type="term" value="C:plasma membrane"/>
    <property type="evidence" value="ECO:0007669"/>
    <property type="project" value="TreeGrafter"/>
</dbReference>
<dbReference type="AlphaFoldDB" id="D7BJD5"/>
<dbReference type="Pfam" id="PF00512">
    <property type="entry name" value="HisKA"/>
    <property type="match status" value="1"/>
</dbReference>
<evidence type="ECO:0000256" key="7">
    <source>
        <dbReference type="ARBA" id="ARBA00022777"/>
    </source>
</evidence>
<dbReference type="InterPro" id="IPR003661">
    <property type="entry name" value="HisK_dim/P_dom"/>
</dbReference>
<accession>D7BJD5</accession>
<feature type="transmembrane region" description="Helical" evidence="11">
    <location>
        <begin position="85"/>
        <end position="105"/>
    </location>
</feature>
<name>D7BJD5_ALLS1</name>
<dbReference type="InterPro" id="IPR036097">
    <property type="entry name" value="HisK_dim/P_sf"/>
</dbReference>
<evidence type="ECO:0000256" key="4">
    <source>
        <dbReference type="ARBA" id="ARBA00022553"/>
    </source>
</evidence>
<evidence type="ECO:0000256" key="9">
    <source>
        <dbReference type="ARBA" id="ARBA00023012"/>
    </source>
</evidence>
<keyword evidence="5" id="KW-0808">Transferase</keyword>
<protein>
    <recommendedName>
        <fullName evidence="3">histidine kinase</fullName>
        <ecNumber evidence="3">2.7.13.3</ecNumber>
    </recommendedName>
</protein>
<sequence length="499" mass="54534">MRPGAILVSMRAQALLSALLIGGVFLADVLTPQALVVAILYNVPIALTGLALSRRLTLGMTLLALLANLIAGLLNAQAAGGFESIAVLNRLFCALSFLLVALLSLKAGESSSRLALARAEERRARRERQLRQLVEDLSGPLTPPELLERAARVLKNLFEADAAAVLTLRGGRWGERLFATPKGWEAPQEAPASSPQPVRQVLLSGRGFLLGQLQPDLLLLFEHPRHEGAAAFLLELLPPLQALWGKARLFARLQEQQAEVAQRNAVIRDLIYAFSHDLRTPLMANAMNLRLALEGAYGELPEEFKKSLRNGLEANQDLLELAEELLLLAQLESGEALPPKRPVDLARLVREGVERLEGLWRERRLGIRVSAPERLEILGREGDVRRMLQNLLDNAAKFAPPESEVEVRLERVGDMAVLEVADRGPGIPPEARERLFTRFSSHRAGGGKGLGLYLARQIAQSHGGSIRYLERPGGGSLFRVELPLLPPSSAPSEEALQAK</sequence>